<dbReference type="EMBL" id="PVLR01000024">
    <property type="protein sequence ID" value="PRD68658.1"/>
    <property type="molecule type" value="Genomic_DNA"/>
</dbReference>
<sequence length="111" mass="12318">MHSPTLTPVRLDWLQAAAILPGKSLHIALLLYTLCSRRGLPLVHMTRRMLDGVSRDALYDGLVRLEELRLVNVSRLPGRAHQITLLEPGTDRALRMAVGQVGVKPGMGVYR</sequence>
<dbReference type="OrthoDB" id="292162at2"/>
<proteinExistence type="predicted"/>
<reference evidence="1 2" key="1">
    <citation type="submission" date="2018-03" db="EMBL/GenBank/DDBJ databases">
        <title>Comparative genomics illustrates the genes involved in a hyperalkaliphilic mechanisms of Serpentinomonas isolated from highly-alkaline calcium-rich serpentinized springs.</title>
        <authorList>
            <person name="Suzuki S."/>
            <person name="Ishii S."/>
            <person name="Walworth N."/>
            <person name="Bird L."/>
            <person name="Kuenen J.G."/>
            <person name="Nealson K.H."/>
        </authorList>
    </citation>
    <scope>NUCLEOTIDE SEQUENCE [LARGE SCALE GENOMIC DNA]</scope>
    <source>
        <strain evidence="1 2">83</strain>
    </source>
</reference>
<keyword evidence="2" id="KW-1185">Reference proteome</keyword>
<accession>A0A2S9KDY6</accession>
<organism evidence="1 2">
    <name type="scientific">Malikia spinosa</name>
    <dbReference type="NCBI Taxonomy" id="86180"/>
    <lineage>
        <taxon>Bacteria</taxon>
        <taxon>Pseudomonadati</taxon>
        <taxon>Pseudomonadota</taxon>
        <taxon>Betaproteobacteria</taxon>
        <taxon>Burkholderiales</taxon>
        <taxon>Comamonadaceae</taxon>
        <taxon>Malikia</taxon>
    </lineage>
</organism>
<dbReference type="AlphaFoldDB" id="A0A2S9KDY6"/>
<evidence type="ECO:0008006" key="3">
    <source>
        <dbReference type="Google" id="ProtNLM"/>
    </source>
</evidence>
<evidence type="ECO:0000313" key="2">
    <source>
        <dbReference type="Proteomes" id="UP000238326"/>
    </source>
</evidence>
<comment type="caution">
    <text evidence="1">The sequence shown here is derived from an EMBL/GenBank/DDBJ whole genome shotgun (WGS) entry which is preliminary data.</text>
</comment>
<dbReference type="RefSeq" id="WP_146115013.1">
    <property type="nucleotide sequence ID" value="NZ_PVLR01000024.1"/>
</dbReference>
<evidence type="ECO:0000313" key="1">
    <source>
        <dbReference type="EMBL" id="PRD68658.1"/>
    </source>
</evidence>
<protein>
    <recommendedName>
        <fullName evidence="3">Helix-turn-helix domain-containing protein</fullName>
    </recommendedName>
</protein>
<dbReference type="Proteomes" id="UP000238326">
    <property type="component" value="Unassembled WGS sequence"/>
</dbReference>
<name>A0A2S9KDY6_9BURK</name>
<gene>
    <name evidence="1" type="ORF">C6P61_09085</name>
</gene>